<proteinExistence type="predicted"/>
<keyword evidence="3" id="KW-1185">Reference proteome</keyword>
<name>A0ABR2K2D6_9EUKA</name>
<accession>A0ABR2K2D6</accession>
<organism evidence="2 3">
    <name type="scientific">Tritrichomonas musculus</name>
    <dbReference type="NCBI Taxonomy" id="1915356"/>
    <lineage>
        <taxon>Eukaryota</taxon>
        <taxon>Metamonada</taxon>
        <taxon>Parabasalia</taxon>
        <taxon>Tritrichomonadida</taxon>
        <taxon>Tritrichomonadidae</taxon>
        <taxon>Tritrichomonas</taxon>
    </lineage>
</organism>
<feature type="coiled-coil region" evidence="1">
    <location>
        <begin position="79"/>
        <end position="111"/>
    </location>
</feature>
<evidence type="ECO:0000313" key="2">
    <source>
        <dbReference type="EMBL" id="KAK8885234.1"/>
    </source>
</evidence>
<gene>
    <name evidence="2" type="ORF">M9Y10_040679</name>
</gene>
<sequence length="135" mass="15993">MELKVINEIVDEIKNFKSIEEFNMYYQKYKDDIDNKTTQYLNKVYKIVTNDGSEYRITKKNCSKLNGKIKGGEIYLRKVNNNDKNIKELENDIIKADIEQLKLKITELTSTINQNDLKCKYDSSFFLSLFVLFHD</sequence>
<dbReference type="Proteomes" id="UP001470230">
    <property type="component" value="Unassembled WGS sequence"/>
</dbReference>
<keyword evidence="1" id="KW-0175">Coiled coil</keyword>
<evidence type="ECO:0000256" key="1">
    <source>
        <dbReference type="SAM" id="Coils"/>
    </source>
</evidence>
<reference evidence="2 3" key="1">
    <citation type="submission" date="2024-04" db="EMBL/GenBank/DDBJ databases">
        <title>Tritrichomonas musculus Genome.</title>
        <authorList>
            <person name="Alves-Ferreira E."/>
            <person name="Grigg M."/>
            <person name="Lorenzi H."/>
            <person name="Galac M."/>
        </authorList>
    </citation>
    <scope>NUCLEOTIDE SEQUENCE [LARGE SCALE GENOMIC DNA]</scope>
    <source>
        <strain evidence="2 3">EAF2021</strain>
    </source>
</reference>
<dbReference type="EMBL" id="JAPFFF010000007">
    <property type="protein sequence ID" value="KAK8885234.1"/>
    <property type="molecule type" value="Genomic_DNA"/>
</dbReference>
<comment type="caution">
    <text evidence="2">The sequence shown here is derived from an EMBL/GenBank/DDBJ whole genome shotgun (WGS) entry which is preliminary data.</text>
</comment>
<evidence type="ECO:0000313" key="3">
    <source>
        <dbReference type="Proteomes" id="UP001470230"/>
    </source>
</evidence>
<protein>
    <submittedName>
        <fullName evidence="2">Uncharacterized protein</fullName>
    </submittedName>
</protein>